<comment type="caution">
    <text evidence="2">The sequence shown here is derived from an EMBL/GenBank/DDBJ whole genome shotgun (WGS) entry which is preliminary data.</text>
</comment>
<keyword evidence="3" id="KW-1185">Reference proteome</keyword>
<dbReference type="Proteomes" id="UP000288216">
    <property type="component" value="Unassembled WGS sequence"/>
</dbReference>
<evidence type="ECO:0000313" key="3">
    <source>
        <dbReference type="Proteomes" id="UP000288216"/>
    </source>
</evidence>
<dbReference type="AlphaFoldDB" id="A0A401PI82"/>
<reference evidence="2 3" key="1">
    <citation type="journal article" date="2018" name="Nat. Ecol. Evol.">
        <title>Shark genomes provide insights into elasmobranch evolution and the origin of vertebrates.</title>
        <authorList>
            <person name="Hara Y"/>
            <person name="Yamaguchi K"/>
            <person name="Onimaru K"/>
            <person name="Kadota M"/>
            <person name="Koyanagi M"/>
            <person name="Keeley SD"/>
            <person name="Tatsumi K"/>
            <person name="Tanaka K"/>
            <person name="Motone F"/>
            <person name="Kageyama Y"/>
            <person name="Nozu R"/>
            <person name="Adachi N"/>
            <person name="Nishimura O"/>
            <person name="Nakagawa R"/>
            <person name="Tanegashima C"/>
            <person name="Kiyatake I"/>
            <person name="Matsumoto R"/>
            <person name="Murakumo K"/>
            <person name="Nishida K"/>
            <person name="Terakita A"/>
            <person name="Kuratani S"/>
            <person name="Sato K"/>
            <person name="Hyodo S Kuraku.S."/>
        </authorList>
    </citation>
    <scope>NUCLEOTIDE SEQUENCE [LARGE SCALE GENOMIC DNA]</scope>
</reference>
<gene>
    <name evidence="2" type="ORF">scyTo_0002202</name>
</gene>
<dbReference type="EMBL" id="BFAA01000534">
    <property type="protein sequence ID" value="GCB72814.1"/>
    <property type="molecule type" value="Genomic_DNA"/>
</dbReference>
<evidence type="ECO:0000313" key="2">
    <source>
        <dbReference type="EMBL" id="GCB72814.1"/>
    </source>
</evidence>
<feature type="region of interest" description="Disordered" evidence="1">
    <location>
        <begin position="1"/>
        <end position="29"/>
    </location>
</feature>
<sequence>MQGTRLGSSSGSSSGSTARPLHRNWDPDLLRDRHHRTAIPCFLPVKSSEEPLVNRSQKTSSETLGALDKPCLSEWTTLVGNTANCE</sequence>
<proteinExistence type="predicted"/>
<organism evidence="2 3">
    <name type="scientific">Scyliorhinus torazame</name>
    <name type="common">Cloudy catshark</name>
    <name type="synonym">Catulus torazame</name>
    <dbReference type="NCBI Taxonomy" id="75743"/>
    <lineage>
        <taxon>Eukaryota</taxon>
        <taxon>Metazoa</taxon>
        <taxon>Chordata</taxon>
        <taxon>Craniata</taxon>
        <taxon>Vertebrata</taxon>
        <taxon>Chondrichthyes</taxon>
        <taxon>Elasmobranchii</taxon>
        <taxon>Galeomorphii</taxon>
        <taxon>Galeoidea</taxon>
        <taxon>Carcharhiniformes</taxon>
        <taxon>Scyliorhinidae</taxon>
        <taxon>Scyliorhinus</taxon>
    </lineage>
</organism>
<protein>
    <submittedName>
        <fullName evidence="2">Uncharacterized protein</fullName>
    </submittedName>
</protein>
<name>A0A401PI82_SCYTO</name>
<accession>A0A401PI82</accession>
<feature type="compositionally biased region" description="Low complexity" evidence="1">
    <location>
        <begin position="7"/>
        <end position="16"/>
    </location>
</feature>
<evidence type="ECO:0000256" key="1">
    <source>
        <dbReference type="SAM" id="MobiDB-lite"/>
    </source>
</evidence>